<keyword evidence="1" id="KW-0963">Cytoplasm</keyword>
<keyword evidence="2" id="KW-0690">Ribosome biogenesis</keyword>
<dbReference type="InterPro" id="IPR003728">
    <property type="entry name" value="Ribosome_maturation_RimP"/>
</dbReference>
<dbReference type="SUPFAM" id="SSF75420">
    <property type="entry name" value="YhbC-like, N-terminal domain"/>
    <property type="match status" value="1"/>
</dbReference>
<dbReference type="SUPFAM" id="SSF74942">
    <property type="entry name" value="YhbC-like, C-terminal domain"/>
    <property type="match status" value="1"/>
</dbReference>
<dbReference type="InterPro" id="IPR035956">
    <property type="entry name" value="RimP_N_sf"/>
</dbReference>
<dbReference type="Gene3D" id="3.30.300.70">
    <property type="entry name" value="RimP-like superfamily, N-terminal"/>
    <property type="match status" value="1"/>
</dbReference>
<feature type="domain" description="Ribosome maturation factor RimP C-terminal" evidence="4">
    <location>
        <begin position="65"/>
        <end position="130"/>
    </location>
</feature>
<evidence type="ECO:0000259" key="3">
    <source>
        <dbReference type="Pfam" id="PF02576"/>
    </source>
</evidence>
<dbReference type="GO" id="GO:0000028">
    <property type="term" value="P:ribosomal small subunit assembly"/>
    <property type="evidence" value="ECO:0007669"/>
    <property type="project" value="TreeGrafter"/>
</dbReference>
<evidence type="ECO:0000259" key="4">
    <source>
        <dbReference type="Pfam" id="PF17384"/>
    </source>
</evidence>
<dbReference type="PANTHER" id="PTHR33867:SF1">
    <property type="entry name" value="RIBOSOME MATURATION FACTOR RIMP"/>
    <property type="match status" value="1"/>
</dbReference>
<dbReference type="HAMAP" id="MF_01077">
    <property type="entry name" value="RimP"/>
    <property type="match status" value="1"/>
</dbReference>
<evidence type="ECO:0000256" key="2">
    <source>
        <dbReference type="ARBA" id="ARBA00022517"/>
    </source>
</evidence>
<dbReference type="Gene3D" id="2.30.30.180">
    <property type="entry name" value="Ribosome maturation factor RimP, C-terminal domain"/>
    <property type="match status" value="1"/>
</dbReference>
<comment type="caution">
    <text evidence="5">The sequence shown here is derived from an EMBL/GenBank/DDBJ whole genome shotgun (WGS) entry which is preliminary data.</text>
</comment>
<dbReference type="InterPro" id="IPR028989">
    <property type="entry name" value="RimP_N"/>
</dbReference>
<dbReference type="InterPro" id="IPR036847">
    <property type="entry name" value="RimP_C_sf"/>
</dbReference>
<evidence type="ECO:0000256" key="1">
    <source>
        <dbReference type="ARBA" id="ARBA00022490"/>
    </source>
</evidence>
<name>A0A645CAK2_9ZZZZ</name>
<protein>
    <submittedName>
        <fullName evidence="5">Ribosome maturation factor RimP</fullName>
    </submittedName>
</protein>
<accession>A0A645CAK2</accession>
<feature type="domain" description="Ribosome maturation factor RimP N-terminal" evidence="3">
    <location>
        <begin position="1"/>
        <end position="62"/>
    </location>
</feature>
<dbReference type="PANTHER" id="PTHR33867">
    <property type="entry name" value="RIBOSOME MATURATION FACTOR RIMP"/>
    <property type="match status" value="1"/>
</dbReference>
<dbReference type="InterPro" id="IPR028998">
    <property type="entry name" value="RimP_C"/>
</dbReference>
<dbReference type="EMBL" id="VSSQ01025666">
    <property type="protein sequence ID" value="MPM73955.1"/>
    <property type="molecule type" value="Genomic_DNA"/>
</dbReference>
<dbReference type="Pfam" id="PF02576">
    <property type="entry name" value="RimP_N"/>
    <property type="match status" value="1"/>
</dbReference>
<dbReference type="FunFam" id="3.30.300.70:FF:000001">
    <property type="entry name" value="Ribosome maturation factor RimP"/>
    <property type="match status" value="1"/>
</dbReference>
<evidence type="ECO:0000313" key="5">
    <source>
        <dbReference type="EMBL" id="MPM73955.1"/>
    </source>
</evidence>
<sequence length="130" mass="14906">MELVDVEFIKERDWYLRVYLDKDGGVELDDCQTVSEQLEKKLDEIDPIKESYYLEVSSPGLDRALRKERDFVRHIGDKVEVSTFAPINGQKSLVGTLKGLQNGDIELDIDGTVMHVPIEKASQVRLHIEF</sequence>
<reference evidence="5" key="1">
    <citation type="submission" date="2019-08" db="EMBL/GenBank/DDBJ databases">
        <authorList>
            <person name="Kucharzyk K."/>
            <person name="Murdoch R.W."/>
            <person name="Higgins S."/>
            <person name="Loffler F."/>
        </authorList>
    </citation>
    <scope>NUCLEOTIDE SEQUENCE</scope>
</reference>
<gene>
    <name evidence="5" type="primary">rimP_32</name>
    <name evidence="5" type="ORF">SDC9_120940</name>
</gene>
<proteinExistence type="inferred from homology"/>
<dbReference type="Pfam" id="PF17384">
    <property type="entry name" value="DUF150_C"/>
    <property type="match status" value="1"/>
</dbReference>
<dbReference type="CDD" id="cd01734">
    <property type="entry name" value="YlxS_C"/>
    <property type="match status" value="1"/>
</dbReference>
<dbReference type="GO" id="GO:0006412">
    <property type="term" value="P:translation"/>
    <property type="evidence" value="ECO:0007669"/>
    <property type="project" value="TreeGrafter"/>
</dbReference>
<dbReference type="AlphaFoldDB" id="A0A645CAK2"/>
<dbReference type="GO" id="GO:0005829">
    <property type="term" value="C:cytosol"/>
    <property type="evidence" value="ECO:0007669"/>
    <property type="project" value="TreeGrafter"/>
</dbReference>
<organism evidence="5">
    <name type="scientific">bioreactor metagenome</name>
    <dbReference type="NCBI Taxonomy" id="1076179"/>
    <lineage>
        <taxon>unclassified sequences</taxon>
        <taxon>metagenomes</taxon>
        <taxon>ecological metagenomes</taxon>
    </lineage>
</organism>